<gene>
    <name evidence="1" type="ORF">EFP01_077</name>
</gene>
<evidence type="ECO:0008006" key="3">
    <source>
        <dbReference type="Google" id="ProtNLM"/>
    </source>
</evidence>
<dbReference type="EMBL" id="KY549443">
    <property type="protein sequence ID" value="APZ82004.1"/>
    <property type="molecule type" value="Genomic_DNA"/>
</dbReference>
<sequence>MKAVDTTALFNLYRKWGFEPLGTYVDKATPILCQVTFGRYEGYLAEIEPIYIRQRERIGARKEIKMNKLMPSERKRFMDVESTKRGYTIVEYPEDYLPTKRMRLKNPEGKLTNTPAWNGLYGKWIKYFDNQSRRTAIASESYVERYARWEGKYDTTILDEYTGTHNRVKFKFNSGKYEGLIGEIENAGIRDMREPTLRSLTSESVIKYYQRLCSKFGFEFIGVVKNSRHRSKAVLSCRKLTGNYQGYLCEVPVSSFLHAIEHNDKLDSLRIVTQEEQIRLTADLVNERGFKWESLDHLDSHTRLELTCPEGHQFTTFWYRLFQGHGWCPTCKASGGEQLLQTYLNKVGVSYVREHRIYTDIRKFPLAFDFYLPEYRLAIEYNGIQHYEPIEHFGGDKVFEAIKQSDEAKRAYCKSNGVTLLELPYTLSNEEVIQQVQEALEQNKK</sequence>
<keyword evidence="2" id="KW-1185">Reference proteome</keyword>
<accession>A0A288TY68</accession>
<dbReference type="Proteomes" id="UP000224269">
    <property type="component" value="Segment"/>
</dbReference>
<protein>
    <recommendedName>
        <fullName evidence="3">Homing endonuclease</fullName>
    </recommendedName>
</protein>
<dbReference type="Gene3D" id="3.40.960.10">
    <property type="entry name" value="VSR Endonuclease"/>
    <property type="match status" value="1"/>
</dbReference>
<evidence type="ECO:0000313" key="1">
    <source>
        <dbReference type="EMBL" id="APZ82004.1"/>
    </source>
</evidence>
<proteinExistence type="predicted"/>
<organism evidence="1 2">
    <name type="scientific">Enterococcus phage EFP01</name>
    <dbReference type="NCBI Taxonomy" id="1926594"/>
    <lineage>
        <taxon>Viruses</taxon>
        <taxon>Duplodnaviria</taxon>
        <taxon>Heunggongvirae</taxon>
        <taxon>Uroviricota</taxon>
        <taxon>Caudoviricetes</taxon>
        <taxon>Herelleviridae</taxon>
        <taxon>Brockvirinae</taxon>
        <taxon>Schiekvirus</taxon>
        <taxon>Schiekvirus EFP01</taxon>
    </lineage>
</organism>
<name>A0A288TY68_9CAUD</name>
<evidence type="ECO:0000313" key="2">
    <source>
        <dbReference type="Proteomes" id="UP000224269"/>
    </source>
</evidence>
<reference evidence="2" key="1">
    <citation type="submission" date="2016-12" db="EMBL/GenBank/DDBJ databases">
        <authorList>
            <person name="Lee J.-H."/>
            <person name="Kim Y.-T."/>
            <person name="Kim J.-H."/>
            <person name="Ryu S.-R."/>
        </authorList>
    </citation>
    <scope>NUCLEOTIDE SEQUENCE [LARGE SCALE GENOMIC DNA]</scope>
</reference>